<name>A0A378WG96_9NEIS</name>
<evidence type="ECO:0000313" key="2">
    <source>
        <dbReference type="Proteomes" id="UP000254055"/>
    </source>
</evidence>
<sequence length="63" mass="6815">MLRRDIGTGNMGGKEYDMQITATGNPIVHSKATGKMFMLTWEGIVKLAVEAGVDETEAEESVV</sequence>
<gene>
    <name evidence="1" type="ORF">NCTC12229_00744</name>
</gene>
<reference evidence="1 2" key="1">
    <citation type="submission" date="2018-06" db="EMBL/GenBank/DDBJ databases">
        <authorList>
            <consortium name="Pathogen Informatics"/>
            <person name="Doyle S."/>
        </authorList>
    </citation>
    <scope>NUCLEOTIDE SEQUENCE [LARGE SCALE GENOMIC DNA]</scope>
    <source>
        <strain evidence="1 2">NCTC12229</strain>
    </source>
</reference>
<organism evidence="1 2">
    <name type="scientific">Neisseria zoodegmatis</name>
    <dbReference type="NCBI Taxonomy" id="326523"/>
    <lineage>
        <taxon>Bacteria</taxon>
        <taxon>Pseudomonadati</taxon>
        <taxon>Pseudomonadota</taxon>
        <taxon>Betaproteobacteria</taxon>
        <taxon>Neisseriales</taxon>
        <taxon>Neisseriaceae</taxon>
        <taxon>Neisseria</taxon>
    </lineage>
</organism>
<accession>A0A378WG96</accession>
<protein>
    <submittedName>
        <fullName evidence="1">Uncharacterized protein</fullName>
    </submittedName>
</protein>
<dbReference type="Proteomes" id="UP000254055">
    <property type="component" value="Unassembled WGS sequence"/>
</dbReference>
<evidence type="ECO:0000313" key="1">
    <source>
        <dbReference type="EMBL" id="SUA36329.1"/>
    </source>
</evidence>
<dbReference type="EMBL" id="UGRS01000001">
    <property type="protein sequence ID" value="SUA36329.1"/>
    <property type="molecule type" value="Genomic_DNA"/>
</dbReference>
<proteinExistence type="predicted"/>
<dbReference type="AlphaFoldDB" id="A0A378WG96"/>